<dbReference type="RefSeq" id="WP_211298041.1">
    <property type="nucleotide sequence ID" value="NZ_PYGI01000001.1"/>
</dbReference>
<accession>A0A2P8F560</accession>
<dbReference type="CDD" id="cd02869">
    <property type="entry name" value="PseudoU_synth_RluA_like"/>
    <property type="match status" value="1"/>
</dbReference>
<dbReference type="GO" id="GO:0000455">
    <property type="term" value="P:enzyme-directed rRNA pseudouridine synthesis"/>
    <property type="evidence" value="ECO:0007669"/>
    <property type="project" value="TreeGrafter"/>
</dbReference>
<sequence>MTYPETSSAFSLVARDERFVVIDKAPGISMHKDDTAAGLAMLLAQALGQPVWPVHRLDKMTSGLVLFALSAEVAAELSAAFAAQQVRKLYLAISDRKPTKKQGRVEGGMVRSRRSSWKLTRTDENRARTELYSCSLQPGLRLFLCRPYTGKTHQIRVALKSVGAPIVGDPLYHETVDPMPDRGYLHAWQLEFMLGGETYRFRSDPTLGELFQLPTVATRLSGDWQDPFSLHWHGAPN</sequence>
<comment type="similarity">
    <text evidence="1">Belongs to the pseudouridine synthase RluA family.</text>
</comment>
<dbReference type="PROSITE" id="PS01129">
    <property type="entry name" value="PSI_RLU"/>
    <property type="match status" value="1"/>
</dbReference>
<organism evidence="3 4">
    <name type="scientific">Marinobacterium halophilum</name>
    <dbReference type="NCBI Taxonomy" id="267374"/>
    <lineage>
        <taxon>Bacteria</taxon>
        <taxon>Pseudomonadati</taxon>
        <taxon>Pseudomonadota</taxon>
        <taxon>Gammaproteobacteria</taxon>
        <taxon>Oceanospirillales</taxon>
        <taxon>Oceanospirillaceae</taxon>
        <taxon>Marinobacterium</taxon>
    </lineage>
</organism>
<protein>
    <submittedName>
        <fullName evidence="3">tRNA pseudouridine32 synthase / 23S rRNA pseudouridine746 synthase</fullName>
    </submittedName>
</protein>
<gene>
    <name evidence="3" type="ORF">CLV44_101265</name>
</gene>
<evidence type="ECO:0000313" key="4">
    <source>
        <dbReference type="Proteomes" id="UP000242133"/>
    </source>
</evidence>
<keyword evidence="4" id="KW-1185">Reference proteome</keyword>
<dbReference type="GO" id="GO:0009982">
    <property type="term" value="F:pseudouridine synthase activity"/>
    <property type="evidence" value="ECO:0007669"/>
    <property type="project" value="InterPro"/>
</dbReference>
<dbReference type="InterPro" id="IPR020103">
    <property type="entry name" value="PsdUridine_synth_cat_dom_sf"/>
</dbReference>
<dbReference type="Pfam" id="PF00849">
    <property type="entry name" value="PseudoU_synth_2"/>
    <property type="match status" value="1"/>
</dbReference>
<feature type="domain" description="Pseudouridine synthase RsuA/RluA-like" evidence="2">
    <location>
        <begin position="19"/>
        <end position="160"/>
    </location>
</feature>
<dbReference type="EMBL" id="PYGI01000001">
    <property type="protein sequence ID" value="PSL16865.1"/>
    <property type="molecule type" value="Genomic_DNA"/>
</dbReference>
<dbReference type="AlphaFoldDB" id="A0A2P8F560"/>
<evidence type="ECO:0000259" key="2">
    <source>
        <dbReference type="Pfam" id="PF00849"/>
    </source>
</evidence>
<dbReference type="PANTHER" id="PTHR21600:SF87">
    <property type="entry name" value="RNA PSEUDOURIDYLATE SYNTHASE DOMAIN-CONTAINING PROTEIN 1"/>
    <property type="match status" value="1"/>
</dbReference>
<dbReference type="Gene3D" id="3.30.2350.10">
    <property type="entry name" value="Pseudouridine synthase"/>
    <property type="match status" value="1"/>
</dbReference>
<dbReference type="GO" id="GO:0140098">
    <property type="term" value="F:catalytic activity, acting on RNA"/>
    <property type="evidence" value="ECO:0007669"/>
    <property type="project" value="UniProtKB-ARBA"/>
</dbReference>
<dbReference type="Proteomes" id="UP000242133">
    <property type="component" value="Unassembled WGS sequence"/>
</dbReference>
<dbReference type="PANTHER" id="PTHR21600">
    <property type="entry name" value="MITOCHONDRIAL RNA PSEUDOURIDINE SYNTHASE"/>
    <property type="match status" value="1"/>
</dbReference>
<dbReference type="InterPro" id="IPR050188">
    <property type="entry name" value="RluA_PseudoU_synthase"/>
</dbReference>
<evidence type="ECO:0000256" key="1">
    <source>
        <dbReference type="ARBA" id="ARBA00010876"/>
    </source>
</evidence>
<dbReference type="NCBIfam" id="TIGR01621">
    <property type="entry name" value="RluA-like"/>
    <property type="match status" value="1"/>
</dbReference>
<reference evidence="3 4" key="1">
    <citation type="submission" date="2018-03" db="EMBL/GenBank/DDBJ databases">
        <title>Genomic Encyclopedia of Archaeal and Bacterial Type Strains, Phase II (KMG-II): from individual species to whole genera.</title>
        <authorList>
            <person name="Goeker M."/>
        </authorList>
    </citation>
    <scope>NUCLEOTIDE SEQUENCE [LARGE SCALE GENOMIC DNA]</scope>
    <source>
        <strain evidence="3 4">DSM 17586</strain>
    </source>
</reference>
<dbReference type="InterPro" id="IPR006508">
    <property type="entry name" value="PsdUridine_synth_RluA-like"/>
</dbReference>
<dbReference type="InterPro" id="IPR006224">
    <property type="entry name" value="PsdUridine_synth_RluA-like_CS"/>
</dbReference>
<name>A0A2P8F560_9GAMM</name>
<proteinExistence type="inferred from homology"/>
<evidence type="ECO:0000313" key="3">
    <source>
        <dbReference type="EMBL" id="PSL16865.1"/>
    </source>
</evidence>
<dbReference type="SUPFAM" id="SSF55120">
    <property type="entry name" value="Pseudouridine synthase"/>
    <property type="match status" value="1"/>
</dbReference>
<dbReference type="InterPro" id="IPR006145">
    <property type="entry name" value="PsdUridine_synth_RsuA/RluA"/>
</dbReference>
<dbReference type="GO" id="GO:0003723">
    <property type="term" value="F:RNA binding"/>
    <property type="evidence" value="ECO:0007669"/>
    <property type="project" value="InterPro"/>
</dbReference>
<comment type="caution">
    <text evidence="3">The sequence shown here is derived from an EMBL/GenBank/DDBJ whole genome shotgun (WGS) entry which is preliminary data.</text>
</comment>